<keyword evidence="7" id="KW-1185">Reference proteome</keyword>
<dbReference type="Pfam" id="PF17802">
    <property type="entry name" value="SpaA"/>
    <property type="match status" value="6"/>
</dbReference>
<reference evidence="6 7" key="1">
    <citation type="journal article" date="2015" name="Infect. Genet. Evol.">
        <title>Genomic sequences of six botulinum neurotoxin-producing strains representing three clostridial species illustrate the mobility and diversity of botulinum neurotoxin genes.</title>
        <authorList>
            <person name="Smith T.J."/>
            <person name="Hill K.K."/>
            <person name="Xie G."/>
            <person name="Foley B.T."/>
            <person name="Williamson C.H."/>
            <person name="Foster J.T."/>
            <person name="Johnson S.L."/>
            <person name="Chertkov O."/>
            <person name="Teshima H."/>
            <person name="Gibbons H.S."/>
            <person name="Johnsky L.A."/>
            <person name="Karavis M.A."/>
            <person name="Smith L.A."/>
        </authorList>
    </citation>
    <scope>NUCLEOTIDE SEQUENCE [LARGE SCALE GENOMIC DNA]</scope>
    <source>
        <strain evidence="6">Sullivan</strain>
    </source>
</reference>
<dbReference type="RefSeq" id="WP_039312167.1">
    <property type="nucleotide sequence ID" value="NZ_CP006905.1"/>
</dbReference>
<name>A0A0A7FWN6_9CLOT</name>
<feature type="domain" description="Choice-of-anchor A" evidence="5">
    <location>
        <begin position="43"/>
        <end position="353"/>
    </location>
</feature>
<feature type="domain" description="SpaA-like prealbumin fold" evidence="4">
    <location>
        <begin position="748"/>
        <end position="826"/>
    </location>
</feature>
<dbReference type="HOGENOM" id="CLU_007174_0_0_9"/>
<dbReference type="InterPro" id="IPR026588">
    <property type="entry name" value="Choice_anch_A"/>
</dbReference>
<evidence type="ECO:0000313" key="6">
    <source>
        <dbReference type="EMBL" id="AIY84032.1"/>
    </source>
</evidence>
<dbReference type="OrthoDB" id="9804660at2"/>
<dbReference type="eggNOG" id="COG4932">
    <property type="taxonomic scope" value="Bacteria"/>
</dbReference>
<feature type="domain" description="SpaA-like prealbumin fold" evidence="4">
    <location>
        <begin position="370"/>
        <end position="454"/>
    </location>
</feature>
<dbReference type="InterPro" id="IPR041033">
    <property type="entry name" value="SpaA_PFL_dom_1"/>
</dbReference>
<protein>
    <submittedName>
        <fullName evidence="6">Choice-of-anchor A domain protein</fullName>
    </submittedName>
</protein>
<proteinExistence type="inferred from homology"/>
<evidence type="ECO:0000259" key="5">
    <source>
        <dbReference type="Pfam" id="PF20597"/>
    </source>
</evidence>
<evidence type="ECO:0000259" key="4">
    <source>
        <dbReference type="Pfam" id="PF17802"/>
    </source>
</evidence>
<feature type="domain" description="SpaA-like prealbumin fold" evidence="4">
    <location>
        <begin position="560"/>
        <end position="635"/>
    </location>
</feature>
<dbReference type="EMBL" id="CP006905">
    <property type="protein sequence ID" value="AIY84032.1"/>
    <property type="molecule type" value="Genomic_DNA"/>
</dbReference>
<dbReference type="InterPro" id="IPR013783">
    <property type="entry name" value="Ig-like_fold"/>
</dbReference>
<accession>A0A0A7FWN6</accession>
<evidence type="ECO:0000313" key="7">
    <source>
        <dbReference type="Proteomes" id="UP000030635"/>
    </source>
</evidence>
<dbReference type="Pfam" id="PF20597">
    <property type="entry name" value="pAdhesive_15"/>
    <property type="match status" value="1"/>
</dbReference>
<keyword evidence="2" id="KW-0964">Secreted</keyword>
<dbReference type="PANTHER" id="PTHR36108">
    <property type="entry name" value="COLOSSIN-B-RELATED"/>
    <property type="match status" value="1"/>
</dbReference>
<evidence type="ECO:0000256" key="3">
    <source>
        <dbReference type="ARBA" id="ARBA00022729"/>
    </source>
</evidence>
<feature type="domain" description="SpaA-like prealbumin fold" evidence="4">
    <location>
        <begin position="466"/>
        <end position="537"/>
    </location>
</feature>
<dbReference type="KEGG" id="cbv:U729_984"/>
<dbReference type="AlphaFoldDB" id="A0A0A7FWN6"/>
<dbReference type="Gene3D" id="2.60.40.10">
    <property type="entry name" value="Immunoglobulins"/>
    <property type="match status" value="6"/>
</dbReference>
<dbReference type="PANTHER" id="PTHR36108:SF13">
    <property type="entry name" value="COLOSSIN-B-RELATED"/>
    <property type="match status" value="1"/>
</dbReference>
<dbReference type="Proteomes" id="UP000030635">
    <property type="component" value="Chromosome"/>
</dbReference>
<feature type="domain" description="SpaA-like prealbumin fold" evidence="4">
    <location>
        <begin position="839"/>
        <end position="925"/>
    </location>
</feature>
<dbReference type="NCBIfam" id="TIGR04215">
    <property type="entry name" value="choice_anch_A"/>
    <property type="match status" value="1"/>
</dbReference>
<keyword evidence="3" id="KW-0732">Signal</keyword>
<sequence>MKRDKRLKFRKTLAMLTAISLIIGNILPVKEVVALTKGTLDNLGGLNHYNSIVFGNHTATKADTEGAIAVQGDFIVNEAFSVPASATGADNLMGATYIENGSPSVLIGKNYISNNSNLDVLADTIVVSNKETKEKLSKIPSHTNLGQYVNCEIKPIDEIENTFAEMRQTVDNATNQASMYNTESIDSKTLADLYIPGDKLEVGHPGEKNGQWGFGRDKNNQNVFISSGLTGGKDNIIIKDVKIPEVNDNEFVVIYSDAKDIEFTSAGIEYLGQAEEAGDLNYGVVDTSKPQNKTLYKLASKVIWMFPNATNVYIGGKGIVGSIIAPNAYVDTKGGSVNGQLVAGGLNQFGGFECHNFFFNWGDFFSLAKGEVKLNKIGENNEPLEGAEFGLFRKSDDALIQTVISDKEGNVKFTDIEAGIYYVKEIKAPKGYELSNEFYDVVIESGKANKIDLKEVVNKIIKGNALLYKVDDQNNPLQGAVFGVYKEDGTKISEVISDKDGKVEVLDLYPGRYYLQEISAPDGYELDSNSKYEFEIVLGSKDTVLIQEDPVVNTFKGGQAKLLKLHDGNDALEMAEFGVYREESNELVKVITSDKDGIIEIKGLAAGKYYFKEMKAPEGYEIDENKYPFEIKIGEMTVVDAGESINVFIGGSVKLKKVDTLGNSLEGAIFELYKDNNGSWDKQEGTYTSDKDGIVKVKGLKVGKYYLKEVKSPDGYLLSDKQYPFEITRGSNVTIDLGNVENIFVNGYVKLEKVDEENKPLSGAIFGLYGTSDSLIKEVESDENGIVKVTDLEPGDYYLKEIKSPDGYKLDETKYNFTIISGKNETVYAGKHVNIFNGGSAELLKVDEKNNALEGAEFTLYKKVNGEWKKQDGIYTSNKYGVVKVNGLGFGDYYLQETKAPTGYELSNKKYEFKIEIGNTTTINVGKAVNTLSKGSVKLKK</sequence>
<comment type="similarity">
    <text evidence="1">Belongs to the serine-aspartate repeat-containing protein (SDr) family.</text>
</comment>
<evidence type="ECO:0000256" key="1">
    <source>
        <dbReference type="ARBA" id="ARBA00007257"/>
    </source>
</evidence>
<evidence type="ECO:0000256" key="2">
    <source>
        <dbReference type="ARBA" id="ARBA00022525"/>
    </source>
</evidence>
<dbReference type="SUPFAM" id="SSF49478">
    <property type="entry name" value="Cna protein B-type domain"/>
    <property type="match status" value="6"/>
</dbReference>
<feature type="domain" description="SpaA-like prealbumin fold" evidence="4">
    <location>
        <begin position="651"/>
        <end position="739"/>
    </location>
</feature>
<dbReference type="STRING" id="1561.NPD11_2006"/>
<organism evidence="6 7">
    <name type="scientific">Clostridium baratii str. Sullivan</name>
    <dbReference type="NCBI Taxonomy" id="1415775"/>
    <lineage>
        <taxon>Bacteria</taxon>
        <taxon>Bacillati</taxon>
        <taxon>Bacillota</taxon>
        <taxon>Clostridia</taxon>
        <taxon>Eubacteriales</taxon>
        <taxon>Clostridiaceae</taxon>
        <taxon>Clostridium</taxon>
    </lineage>
</organism>
<gene>
    <name evidence="6" type="ORF">U729_984</name>
</gene>